<dbReference type="GO" id="GO:0006260">
    <property type="term" value="P:DNA replication"/>
    <property type="evidence" value="ECO:0007669"/>
    <property type="project" value="TreeGrafter"/>
</dbReference>
<evidence type="ECO:0000313" key="11">
    <source>
        <dbReference type="EMBL" id="RUP48115.1"/>
    </source>
</evidence>
<evidence type="ECO:0000256" key="7">
    <source>
        <dbReference type="RuleBase" id="RU365101"/>
    </source>
</evidence>
<dbReference type="InterPro" id="IPR018521">
    <property type="entry name" value="TopoIB_AS"/>
</dbReference>
<dbReference type="InterPro" id="IPR036202">
    <property type="entry name" value="TopoI_DNA-bd_euk_N_sf"/>
</dbReference>
<dbReference type="Pfam" id="PF02919">
    <property type="entry name" value="Topoisom_I_N"/>
    <property type="match status" value="1"/>
</dbReference>
<dbReference type="FunFam" id="2.170.11.10:FF:000001">
    <property type="entry name" value="DNA topoisomerase I"/>
    <property type="match status" value="1"/>
</dbReference>
<dbReference type="GO" id="GO:0005694">
    <property type="term" value="C:chromosome"/>
    <property type="evidence" value="ECO:0007669"/>
    <property type="project" value="InterPro"/>
</dbReference>
<organism evidence="11 12">
    <name type="scientific">Jimgerdemannia flammicorona</name>
    <dbReference type="NCBI Taxonomy" id="994334"/>
    <lineage>
        <taxon>Eukaryota</taxon>
        <taxon>Fungi</taxon>
        <taxon>Fungi incertae sedis</taxon>
        <taxon>Mucoromycota</taxon>
        <taxon>Mucoromycotina</taxon>
        <taxon>Endogonomycetes</taxon>
        <taxon>Endogonales</taxon>
        <taxon>Endogonaceae</taxon>
        <taxon>Jimgerdemannia</taxon>
    </lineage>
</organism>
<protein>
    <recommendedName>
        <fullName evidence="7">DNA topoisomerase I</fullName>
        <ecNumber evidence="7">5.6.2.1</ecNumber>
    </recommendedName>
    <alternativeName>
        <fullName evidence="7">DNA topoisomerase 1</fullName>
    </alternativeName>
</protein>
<evidence type="ECO:0000256" key="6">
    <source>
        <dbReference type="PROSITE-ProRule" id="PRU01382"/>
    </source>
</evidence>
<dbReference type="PROSITE" id="PS00176">
    <property type="entry name" value="TOPO_IB_1"/>
    <property type="match status" value="1"/>
</dbReference>
<evidence type="ECO:0000256" key="4">
    <source>
        <dbReference type="ARBA" id="ARBA00023125"/>
    </source>
</evidence>
<dbReference type="GO" id="GO:0003677">
    <property type="term" value="F:DNA binding"/>
    <property type="evidence" value="ECO:0007669"/>
    <property type="project" value="UniProtKB-UniRule"/>
</dbReference>
<feature type="active site" description="O-(3'-phospho-DNA)-tyrosine intermediate" evidence="6">
    <location>
        <position position="846"/>
    </location>
</feature>
<dbReference type="FunFam" id="3.90.15.10:FF:000002">
    <property type="entry name" value="DNA topoisomerase I"/>
    <property type="match status" value="1"/>
</dbReference>
<feature type="compositionally biased region" description="Basic and acidic residues" evidence="9">
    <location>
        <begin position="202"/>
        <end position="213"/>
    </location>
</feature>
<keyword evidence="8" id="KW-0175">Coiled coil</keyword>
<comment type="catalytic activity">
    <reaction evidence="1 6 7">
        <text>ATP-independent breakage of single-stranded DNA, followed by passage and rejoining.</text>
        <dbReference type="EC" id="5.6.2.1"/>
    </reaction>
</comment>
<dbReference type="Pfam" id="PF01028">
    <property type="entry name" value="Topoisom_I"/>
    <property type="match status" value="1"/>
</dbReference>
<evidence type="ECO:0000256" key="3">
    <source>
        <dbReference type="ARBA" id="ARBA00023029"/>
    </source>
</evidence>
<evidence type="ECO:0000256" key="5">
    <source>
        <dbReference type="ARBA" id="ARBA00023235"/>
    </source>
</evidence>
<dbReference type="Proteomes" id="UP000268093">
    <property type="component" value="Unassembled WGS sequence"/>
</dbReference>
<comment type="function">
    <text evidence="7">Releases the supercoiling and torsional tension of DNA introduced during the DNA replication and transcription by transiently cleaving and rejoining one strand of the DNA duplex. Introduces a single-strand break via transesterification at the specific target site 5'-[CT]CCTTp site in duplex DNA. The scissile phosphodiester is attacked by the catalytic tyrosine of the enzyme, resulting in the formation of a DNA-(3'-phosphotyrosyl)-enzyme intermediate and the expulsion of a 5'-OH DNA strand. The free DNA strand then undergoes passage around the unbroken strand thus removing DNA supercoils. Finally, in the religation step, the DNA 5'-OH attacks the covalent intermediate to expel the active-site tyrosine and restore the DNA phosphodiester backbone.</text>
</comment>
<sequence length="911" mass="104307">MTVTRFPTCTHDSPFIQPCGTNQKLHTKQTRPQHPLTYHYARSAPLFVILCDASNRYDSEDDVPLASKIRSKETIADDSGDDDTPLMSRMPAPAAKKEGKYTANGSSSTAAITNGTNGNADKRKKEVKEESDEDSDVPLAKKIKKVGTMKGKSIKVEKDETKAKKLSSIAKGSKADTVAKRGRKKTDEVDEKDEPKKRRKAKTEDSDSEEQPKRSTSAAAKGKRVAIKTEDGAGDAKRSRKKKDDTGDEEDDTFKWWEEQNLANDGTEKWKTLEHAGVMFPPPYVPHGVRMKYNDQEVELAPEAEEVASFFAALLGSDHAKNPTFQKNFFKDWQEIMKKSKSSVPIQDFNKCDFTPIFEYFEAEKEKKKSMTRQEKQAQKEEKTALEEKYMYAIVDGRKEKVGNFRIEPPGLFRGRGEHPKTGSLKKRVLPEQVTINIGESAKAPEPPAGHKWAKVINDHTATWLATWKENVNGSTKYVFLGATSAWKGQSDMQKFEKAKELKKHVDRIRRDYTTELKDKMTATRQRATAMYLIDRFALRAGNEKGDDEADTVGCCSLRFEHVTLEPPNIVIFDFLGKDSIRYYNQVEVDSQVFKNLKIFKKAPKGPGDMLFDRLNTSMLNKHLSSYMKGLTAKVFRTYNASHVFQEELRKIDPNDSVADKLLGYNRANRQVAVLCNHQRSVSKGHGQQMARMQDKIRALKYDRMKIRQSIMTLEPKQKKRQPELTEMESDLDEDWIVEYEKQLMEKEREKVRQKFEKDNEKLVEEGQKPLSEKELKSRLQEVDQKERELEQERKTGKVESKKGSTLERLEALLEKKTEKIKATKVQALDKEEGKETALSTSKINYIDPRISAAWCHKFDIPLEKVFNRSLREKFQWAMTIDEDWRWMASPLDLSANQLVRLAGFDSSTNQ</sequence>
<dbReference type="CDD" id="cd00659">
    <property type="entry name" value="Topo_IB_C"/>
    <property type="match status" value="1"/>
</dbReference>
<dbReference type="InterPro" id="IPR001631">
    <property type="entry name" value="TopoI"/>
</dbReference>
<evidence type="ECO:0000256" key="8">
    <source>
        <dbReference type="SAM" id="Coils"/>
    </source>
</evidence>
<dbReference type="PANTHER" id="PTHR10290:SF3">
    <property type="entry name" value="DNA TOPOISOMERASE 1"/>
    <property type="match status" value="1"/>
</dbReference>
<evidence type="ECO:0000256" key="1">
    <source>
        <dbReference type="ARBA" id="ARBA00000213"/>
    </source>
</evidence>
<dbReference type="SUPFAM" id="SSF56349">
    <property type="entry name" value="DNA breaking-rejoining enzymes"/>
    <property type="match status" value="1"/>
</dbReference>
<comment type="caution">
    <text evidence="11">The sequence shown here is derived from an EMBL/GenBank/DDBJ whole genome shotgun (WGS) entry which is preliminary data.</text>
</comment>
<dbReference type="InterPro" id="IPR013030">
    <property type="entry name" value="DNA_topo_DNA_db_N_dom2"/>
</dbReference>
<keyword evidence="4 6" id="KW-0238">DNA-binding</keyword>
<name>A0A433DBB6_9FUNG</name>
<dbReference type="GO" id="GO:0005730">
    <property type="term" value="C:nucleolus"/>
    <property type="evidence" value="ECO:0007669"/>
    <property type="project" value="TreeGrafter"/>
</dbReference>
<dbReference type="InterPro" id="IPR013500">
    <property type="entry name" value="TopoI_cat_euk"/>
</dbReference>
<dbReference type="InterPro" id="IPR014711">
    <property type="entry name" value="TopoI_cat_a-hlx-sub_euk"/>
</dbReference>
<dbReference type="InterPro" id="IPR013499">
    <property type="entry name" value="TopoI_euk"/>
</dbReference>
<feature type="compositionally biased region" description="Basic and acidic residues" evidence="9">
    <location>
        <begin position="154"/>
        <end position="163"/>
    </location>
</feature>
<evidence type="ECO:0000256" key="2">
    <source>
        <dbReference type="ARBA" id="ARBA00006645"/>
    </source>
</evidence>
<comment type="similarity">
    <text evidence="2 6 7">Belongs to the type IB topoisomerase family.</text>
</comment>
<dbReference type="InterPro" id="IPR013034">
    <property type="entry name" value="DNA_topo_DNA_db_N_dom1"/>
</dbReference>
<feature type="coiled-coil region" evidence="8">
    <location>
        <begin position="361"/>
        <end position="389"/>
    </location>
</feature>
<dbReference type="GO" id="GO:0003917">
    <property type="term" value="F:DNA topoisomerase type I (single strand cut, ATP-independent) activity"/>
    <property type="evidence" value="ECO:0007669"/>
    <property type="project" value="UniProtKB-UniRule"/>
</dbReference>
<dbReference type="OrthoDB" id="47179at2759"/>
<dbReference type="Gene3D" id="2.170.11.10">
    <property type="entry name" value="DNA Topoisomerase I, domain 2"/>
    <property type="match status" value="1"/>
</dbReference>
<dbReference type="Gene3D" id="1.10.10.41">
    <property type="entry name" value="Yeast DNA topoisomerase - domain 1"/>
    <property type="match status" value="1"/>
</dbReference>
<accession>A0A433DBB6</accession>
<dbReference type="EC" id="5.6.2.1" evidence="7"/>
<dbReference type="AlphaFoldDB" id="A0A433DBB6"/>
<dbReference type="InterPro" id="IPR014727">
    <property type="entry name" value="TopoI_cat_a/b-sub_euk"/>
</dbReference>
<keyword evidence="5 6" id="KW-0413">Isomerase</keyword>
<evidence type="ECO:0000259" key="10">
    <source>
        <dbReference type="SMART" id="SM00435"/>
    </source>
</evidence>
<dbReference type="GO" id="GO:0007059">
    <property type="term" value="P:chromosome segregation"/>
    <property type="evidence" value="ECO:0007669"/>
    <property type="project" value="TreeGrafter"/>
</dbReference>
<dbReference type="InterPro" id="IPR025834">
    <property type="entry name" value="TopoI_C_dom"/>
</dbReference>
<dbReference type="PRINTS" id="PR00416">
    <property type="entry name" value="EUTPISMRASEI"/>
</dbReference>
<feature type="compositionally biased region" description="Basic and acidic residues" evidence="9">
    <location>
        <begin position="227"/>
        <end position="245"/>
    </location>
</feature>
<proteinExistence type="inferred from homology"/>
<dbReference type="InterPro" id="IPR008336">
    <property type="entry name" value="TopoI_DNA-bd_euk"/>
</dbReference>
<reference evidence="11 12" key="1">
    <citation type="journal article" date="2018" name="New Phytol.">
        <title>Phylogenomics of Endogonaceae and evolution of mycorrhizas within Mucoromycota.</title>
        <authorList>
            <person name="Chang Y."/>
            <person name="Desiro A."/>
            <person name="Na H."/>
            <person name="Sandor L."/>
            <person name="Lipzen A."/>
            <person name="Clum A."/>
            <person name="Barry K."/>
            <person name="Grigoriev I.V."/>
            <person name="Martin F.M."/>
            <person name="Stajich J.E."/>
            <person name="Smith M.E."/>
            <person name="Bonito G."/>
            <person name="Spatafora J.W."/>
        </authorList>
    </citation>
    <scope>NUCLEOTIDE SEQUENCE [LARGE SCALE GENOMIC DNA]</scope>
    <source>
        <strain evidence="11 12">GMNB39</strain>
    </source>
</reference>
<keyword evidence="12" id="KW-1185">Reference proteome</keyword>
<dbReference type="PANTHER" id="PTHR10290">
    <property type="entry name" value="DNA TOPOISOMERASE I"/>
    <property type="match status" value="1"/>
</dbReference>
<dbReference type="GO" id="GO:0006265">
    <property type="term" value="P:DNA topological change"/>
    <property type="evidence" value="ECO:0007669"/>
    <property type="project" value="UniProtKB-UniRule"/>
</dbReference>
<dbReference type="GO" id="GO:0006338">
    <property type="term" value="P:chromatin remodeling"/>
    <property type="evidence" value="ECO:0007669"/>
    <property type="project" value="UniProtKB-ARBA"/>
</dbReference>
<dbReference type="Gene3D" id="3.90.15.10">
    <property type="entry name" value="Topoisomerase I, Chain A, domain 3"/>
    <property type="match status" value="1"/>
</dbReference>
<feature type="compositionally biased region" description="Polar residues" evidence="9">
    <location>
        <begin position="103"/>
        <end position="119"/>
    </location>
</feature>
<feature type="domain" description="DNA topoisomerase I eukaryotic-type" evidence="10">
    <location>
        <begin position="412"/>
        <end position="860"/>
    </location>
</feature>
<feature type="region of interest" description="Disordered" evidence="9">
    <location>
        <begin position="68"/>
        <end position="255"/>
    </location>
</feature>
<evidence type="ECO:0000313" key="12">
    <source>
        <dbReference type="Proteomes" id="UP000268093"/>
    </source>
</evidence>
<dbReference type="InterPro" id="IPR051062">
    <property type="entry name" value="Topoisomerase_IB"/>
</dbReference>
<gene>
    <name evidence="11" type="ORF">BC936DRAFT_144943</name>
</gene>
<dbReference type="PROSITE" id="PS52038">
    <property type="entry name" value="TOPO_IB_2"/>
    <property type="match status" value="1"/>
</dbReference>
<keyword evidence="3 6" id="KW-0799">Topoisomerase</keyword>
<dbReference type="Pfam" id="PF14370">
    <property type="entry name" value="Topo_C_assoc"/>
    <property type="match status" value="1"/>
</dbReference>
<dbReference type="Gene3D" id="1.10.132.10">
    <property type="match status" value="1"/>
</dbReference>
<dbReference type="EMBL" id="RBNI01003699">
    <property type="protein sequence ID" value="RUP48115.1"/>
    <property type="molecule type" value="Genomic_DNA"/>
</dbReference>
<dbReference type="FunFam" id="1.10.10.41:FF:000001">
    <property type="entry name" value="DNA topoisomerase I"/>
    <property type="match status" value="1"/>
</dbReference>
<dbReference type="SMART" id="SM00435">
    <property type="entry name" value="TOPEUc"/>
    <property type="match status" value="1"/>
</dbReference>
<dbReference type="SUPFAM" id="SSF56741">
    <property type="entry name" value="Eukaryotic DNA topoisomerase I, N-terminal DNA-binding fragment"/>
    <property type="match status" value="1"/>
</dbReference>
<feature type="region of interest" description="Disordered" evidence="9">
    <location>
        <begin position="760"/>
        <end position="802"/>
    </location>
</feature>
<dbReference type="CDD" id="cd00660">
    <property type="entry name" value="Topoisomer_IB_N"/>
    <property type="match status" value="1"/>
</dbReference>
<evidence type="ECO:0000256" key="9">
    <source>
        <dbReference type="SAM" id="MobiDB-lite"/>
    </source>
</evidence>
<dbReference type="InterPro" id="IPR011010">
    <property type="entry name" value="DNA_brk_join_enz"/>
</dbReference>